<dbReference type="SUPFAM" id="SSF48403">
    <property type="entry name" value="Ankyrin repeat"/>
    <property type="match status" value="1"/>
</dbReference>
<dbReference type="InterPro" id="IPR002110">
    <property type="entry name" value="Ankyrin_rpt"/>
</dbReference>
<dbReference type="InterPro" id="IPR036770">
    <property type="entry name" value="Ankyrin_rpt-contain_sf"/>
</dbReference>
<accession>A0A6G6ADN1</accession>
<dbReference type="Gene3D" id="1.25.40.20">
    <property type="entry name" value="Ankyrin repeat-containing domain"/>
    <property type="match status" value="1"/>
</dbReference>
<dbReference type="PROSITE" id="PS50297">
    <property type="entry name" value="ANK_REP_REGION"/>
    <property type="match status" value="1"/>
</dbReference>
<keyword evidence="2" id="KW-0040">ANK repeat</keyword>
<dbReference type="Pfam" id="PF12796">
    <property type="entry name" value="Ank_2"/>
    <property type="match status" value="1"/>
</dbReference>
<organism evidence="3">
    <name type="scientific">Borely moumouvirus</name>
    <dbReference type="NCBI Taxonomy" id="2712067"/>
    <lineage>
        <taxon>Viruses</taxon>
        <taxon>Varidnaviria</taxon>
        <taxon>Bamfordvirae</taxon>
        <taxon>Nucleocytoviricota</taxon>
        <taxon>Megaviricetes</taxon>
        <taxon>Imitervirales</taxon>
        <taxon>Mimiviridae</taxon>
        <taxon>Megamimivirinae</taxon>
        <taxon>Moumouvirus</taxon>
    </lineage>
</organism>
<evidence type="ECO:0000256" key="2">
    <source>
        <dbReference type="ARBA" id="ARBA00023043"/>
    </source>
</evidence>
<dbReference type="EMBL" id="MN175499">
    <property type="protein sequence ID" value="QID06667.1"/>
    <property type="molecule type" value="Genomic_DNA"/>
</dbReference>
<name>A0A6G6ADN1_9VIRU</name>
<dbReference type="PANTHER" id="PTHR24188">
    <property type="entry name" value="ANKYRIN REPEAT PROTEIN"/>
    <property type="match status" value="1"/>
</dbReference>
<evidence type="ECO:0000313" key="3">
    <source>
        <dbReference type="EMBL" id="QID06667.1"/>
    </source>
</evidence>
<dbReference type="PROSITE" id="PS50088">
    <property type="entry name" value="ANK_REPEAT"/>
    <property type="match status" value="2"/>
</dbReference>
<keyword evidence="1" id="KW-0677">Repeat</keyword>
<proteinExistence type="predicted"/>
<sequence length="234" mass="27411">MSSKLYFKITNKLERHHGFQYVDGLNILQEEFNNNPKKSCVSGRLYFSDSKNICKYLDYGIYLREVTLPTDNTDFQMIKDPEGDKYGANMIILGKKHDLRDISTWKFMVFIGIDIHAEDDYAFRWASLNGHLEVVKFLLVKGANIHTDDDYAIKSACDNGHINIVKYLIECGVEVRESNNYKILVIQKENDIDIKLVSKNLFGKIFNSHEYEWKVVQFPSYYDRLKKYVNINYS</sequence>
<dbReference type="PANTHER" id="PTHR24188:SF29">
    <property type="entry name" value="GH09064P"/>
    <property type="match status" value="1"/>
</dbReference>
<evidence type="ECO:0000256" key="1">
    <source>
        <dbReference type="ARBA" id="ARBA00022737"/>
    </source>
</evidence>
<protein>
    <submittedName>
        <fullName evidence="3">Ankyrin repeat-containing protein</fullName>
    </submittedName>
</protein>
<reference evidence="3" key="1">
    <citation type="submission" date="2019-07" db="EMBL/GenBank/DDBJ databases">
        <title>The discovery of a new lineage B mimivirus raises questions about particles surface fibrils.</title>
        <authorList>
            <person name="Silva L.K.S."/>
            <person name="Rodrigues R.A.L."/>
            <person name="Andrade A.C.S.P."/>
            <person name="Hikida H."/>
            <person name="Andreani J."/>
            <person name="Levasseur A."/>
            <person name="La Scola B."/>
            <person name="Abrahao J.S."/>
        </authorList>
    </citation>
    <scope>NUCLEOTIDE SEQUENCE</scope>
    <source>
        <strain evidence="3">B60</strain>
    </source>
</reference>
<dbReference type="SMART" id="SM00248">
    <property type="entry name" value="ANK"/>
    <property type="match status" value="2"/>
</dbReference>